<feature type="transmembrane region" description="Helical" evidence="2">
    <location>
        <begin position="423"/>
        <end position="447"/>
    </location>
</feature>
<feature type="transmembrane region" description="Helical" evidence="2">
    <location>
        <begin position="266"/>
        <end position="287"/>
    </location>
</feature>
<feature type="transmembrane region" description="Helical" evidence="2">
    <location>
        <begin position="459"/>
        <end position="478"/>
    </location>
</feature>
<feature type="region of interest" description="Disordered" evidence="1">
    <location>
        <begin position="1"/>
        <end position="21"/>
    </location>
</feature>
<dbReference type="RefSeq" id="WP_307241151.1">
    <property type="nucleotide sequence ID" value="NZ_JAUSQZ010000001.1"/>
</dbReference>
<evidence type="ECO:0000313" key="3">
    <source>
        <dbReference type="EMBL" id="MDP9826405.1"/>
    </source>
</evidence>
<protein>
    <submittedName>
        <fullName evidence="3">Uncharacterized protein</fullName>
    </submittedName>
</protein>
<keyword evidence="2" id="KW-1133">Transmembrane helix</keyword>
<dbReference type="Proteomes" id="UP001235712">
    <property type="component" value="Unassembled WGS sequence"/>
</dbReference>
<gene>
    <name evidence="3" type="ORF">J2S57_002154</name>
</gene>
<feature type="transmembrane region" description="Helical" evidence="2">
    <location>
        <begin position="223"/>
        <end position="246"/>
    </location>
</feature>
<proteinExistence type="predicted"/>
<keyword evidence="2" id="KW-0472">Membrane</keyword>
<accession>A0ABT9P143</accession>
<keyword evidence="2" id="KW-0812">Transmembrane</keyword>
<evidence type="ECO:0000256" key="2">
    <source>
        <dbReference type="SAM" id="Phobius"/>
    </source>
</evidence>
<evidence type="ECO:0000313" key="4">
    <source>
        <dbReference type="Proteomes" id="UP001235712"/>
    </source>
</evidence>
<keyword evidence="4" id="KW-1185">Reference proteome</keyword>
<dbReference type="EMBL" id="JAUSQZ010000001">
    <property type="protein sequence ID" value="MDP9826405.1"/>
    <property type="molecule type" value="Genomic_DNA"/>
</dbReference>
<organism evidence="3 4">
    <name type="scientific">Kineosporia succinea</name>
    <dbReference type="NCBI Taxonomy" id="84632"/>
    <lineage>
        <taxon>Bacteria</taxon>
        <taxon>Bacillati</taxon>
        <taxon>Actinomycetota</taxon>
        <taxon>Actinomycetes</taxon>
        <taxon>Kineosporiales</taxon>
        <taxon>Kineosporiaceae</taxon>
        <taxon>Kineosporia</taxon>
    </lineage>
</organism>
<feature type="transmembrane region" description="Helical" evidence="2">
    <location>
        <begin position="51"/>
        <end position="72"/>
    </location>
</feature>
<sequence>MRPGAPRWSQTPAELDDGEGVYAPSRLDPLVRIATPVIGGPAGSRLASATGFWRAGTVLVALSAVVVGLGIVQKQHCRADGWSSPDQFWHACYSDIPVIYASSGLGGAERPGLSQALGVEGGLGQSPLAGLMMWVTSGLVDGNQTGAGRSFFDLTALLLAALLAVAVAATAFTLGRRGWDASHLALSPVVITAGLISYQILAVALVALALFALSRSRALAGGILLGLAVAAAAQYAVVGLVVAGLALWRSRAYESLEAEPGRDHRALAGVSFAGTALITWLLLRVVLLPGVTGGFGAAWSAWRDGAPGYGSLWLVPQLLGASEPDPASSWGGRAAQLLFGWMFSTGALGGAVTSALVVLALIVVTGVLLRVTVFRVPPLAPARSAPDPMAVPLPLRGGEVPPAAAASDAMVEWVTRRVAPVSLAALAFVLVTSKALPAQASLLLLPLMALTGLRWRDHLIWAGTEAVYFVGIWLYIAGETTSNRGLPSQFYLVMLLARLAGIAWVGVQGVLAYRASGLSDEAYRPSPEPTGSHDLWEISFPGLDAGTLHGDREAGTPHSSG</sequence>
<name>A0ABT9P143_9ACTN</name>
<comment type="caution">
    <text evidence="3">The sequence shown here is derived from an EMBL/GenBank/DDBJ whole genome shotgun (WGS) entry which is preliminary data.</text>
</comment>
<feature type="transmembrane region" description="Helical" evidence="2">
    <location>
        <begin position="338"/>
        <end position="369"/>
    </location>
</feature>
<evidence type="ECO:0000256" key="1">
    <source>
        <dbReference type="SAM" id="MobiDB-lite"/>
    </source>
</evidence>
<feature type="transmembrane region" description="Helical" evidence="2">
    <location>
        <begin position="186"/>
        <end position="211"/>
    </location>
</feature>
<feature type="transmembrane region" description="Helical" evidence="2">
    <location>
        <begin position="490"/>
        <end position="513"/>
    </location>
</feature>
<feature type="transmembrane region" description="Helical" evidence="2">
    <location>
        <begin position="154"/>
        <end position="174"/>
    </location>
</feature>
<reference evidence="3 4" key="1">
    <citation type="submission" date="2023-07" db="EMBL/GenBank/DDBJ databases">
        <title>Sequencing the genomes of 1000 actinobacteria strains.</title>
        <authorList>
            <person name="Klenk H.-P."/>
        </authorList>
    </citation>
    <scope>NUCLEOTIDE SEQUENCE [LARGE SCALE GENOMIC DNA]</scope>
    <source>
        <strain evidence="3 4">DSM 44388</strain>
    </source>
</reference>